<accession>A0A7T7WKB7</accession>
<name>A0A7T7WKB7_9GAMM</name>
<dbReference type="Proteomes" id="UP000596079">
    <property type="component" value="Chromosome"/>
</dbReference>
<sequence>MKDLTSSIILGAATGYTPDKVEVFLESLSVAKYEGKVVLFINDNQYEDYNLYFLKKDYAFKLEFSLSRIGILSSTKKIGKNLKKLIKILSGIIVNLEPALKKDFIYFLGLPHVSRFFDYYNYLLLKSTNEDIMLTDTRDVIVQRNPFDNNLNGLYLGMEHSRILIGQDDFHIKWISDVYGKQYLNKIGSEKICCAGVTLGDHKSVMLYLKTMIDEFMSLPYYKMVRSNYDQGIHNKLLYSNNFEDVVHCDPLKSIISTVGLVPRNEIILNCNNEILDLDGRVSTIIHQYDRHKDIENIFIKKYLN</sequence>
<organism evidence="1 2">
    <name type="scientific">Acinetobacter variabilis</name>
    <dbReference type="NCBI Taxonomy" id="70346"/>
    <lineage>
        <taxon>Bacteria</taxon>
        <taxon>Pseudomonadati</taxon>
        <taxon>Pseudomonadota</taxon>
        <taxon>Gammaproteobacteria</taxon>
        <taxon>Moraxellales</taxon>
        <taxon>Moraxellaceae</taxon>
        <taxon>Acinetobacter</taxon>
    </lineage>
</organism>
<dbReference type="RefSeq" id="WP_180025140.1">
    <property type="nucleotide sequence ID" value="NZ_CP060811.1"/>
</dbReference>
<protein>
    <submittedName>
        <fullName evidence="1">Uncharacterized protein</fullName>
    </submittedName>
</protein>
<dbReference type="EMBL" id="CP060811">
    <property type="protein sequence ID" value="QQN88567.1"/>
    <property type="molecule type" value="Genomic_DNA"/>
</dbReference>
<gene>
    <name evidence="1" type="ORF">IAQ69_02415</name>
</gene>
<reference evidence="1 2" key="1">
    <citation type="submission" date="2020-08" db="EMBL/GenBank/DDBJ databases">
        <title>Emergence of ISAba1-mediated novel tet(X) in Acinetobacter variabilis from a chicken farm.</title>
        <authorList>
            <person name="Peng K."/>
            <person name="Li R."/>
        </authorList>
    </citation>
    <scope>NUCLEOTIDE SEQUENCE [LARGE SCALE GENOMIC DNA]</scope>
    <source>
        <strain evidence="1 2">XM9F202-2</strain>
    </source>
</reference>
<proteinExistence type="predicted"/>
<dbReference type="AlphaFoldDB" id="A0A7T7WKB7"/>
<evidence type="ECO:0000313" key="1">
    <source>
        <dbReference type="EMBL" id="QQN88567.1"/>
    </source>
</evidence>
<evidence type="ECO:0000313" key="2">
    <source>
        <dbReference type="Proteomes" id="UP000596079"/>
    </source>
</evidence>